<evidence type="ECO:0000256" key="1">
    <source>
        <dbReference type="SAM" id="MobiDB-lite"/>
    </source>
</evidence>
<name>A0ABU9RIH4_9BURK</name>
<protein>
    <recommendedName>
        <fullName evidence="4">SWIM-type domain-containing protein</fullName>
    </recommendedName>
</protein>
<evidence type="ECO:0008006" key="4">
    <source>
        <dbReference type="Google" id="ProtNLM"/>
    </source>
</evidence>
<evidence type="ECO:0000313" key="3">
    <source>
        <dbReference type="Proteomes" id="UP001489897"/>
    </source>
</evidence>
<dbReference type="Proteomes" id="UP001489897">
    <property type="component" value="Unassembled WGS sequence"/>
</dbReference>
<feature type="region of interest" description="Disordered" evidence="1">
    <location>
        <begin position="1"/>
        <end position="24"/>
    </location>
</feature>
<gene>
    <name evidence="2" type="ORF">VSR73_01950</name>
</gene>
<accession>A0ABU9RIH4</accession>
<proteinExistence type="predicted"/>
<keyword evidence="3" id="KW-1185">Reference proteome</keyword>
<dbReference type="RefSeq" id="WP_342945634.1">
    <property type="nucleotide sequence ID" value="NZ_JAYMRV010000001.1"/>
</dbReference>
<sequence>MNEKKARKGAGNMADKPTCEGHAHDSPLTGDAQAVLLAALARLCAAGVELLVEPDRYHFGPFVLTPREALDYLNDPDGTVANLCGVTLEVLKAWRTARGKYRCHALTAKGKRCRHVVAGVDWYATEGDPATWATGEDLGRCCAQHGGMKGGA</sequence>
<dbReference type="EMBL" id="JAYMRV010000001">
    <property type="protein sequence ID" value="MEM5419835.1"/>
    <property type="molecule type" value="Genomic_DNA"/>
</dbReference>
<evidence type="ECO:0000313" key="2">
    <source>
        <dbReference type="EMBL" id="MEM5419835.1"/>
    </source>
</evidence>
<comment type="caution">
    <text evidence="2">The sequence shown here is derived from an EMBL/GenBank/DDBJ whole genome shotgun (WGS) entry which is preliminary data.</text>
</comment>
<organism evidence="2 3">
    <name type="scientific">Paraburkholderia ferrariae</name>
    <dbReference type="NCBI Taxonomy" id="386056"/>
    <lineage>
        <taxon>Bacteria</taxon>
        <taxon>Pseudomonadati</taxon>
        <taxon>Pseudomonadota</taxon>
        <taxon>Betaproteobacteria</taxon>
        <taxon>Burkholderiales</taxon>
        <taxon>Burkholderiaceae</taxon>
        <taxon>Paraburkholderia</taxon>
    </lineage>
</organism>
<reference evidence="2 3" key="1">
    <citation type="submission" date="2024-01" db="EMBL/GenBank/DDBJ databases">
        <title>The diversity of rhizobia nodulating Mimosa spp. in eleven states of Brazil covering several biomes is determined by host plant, location, and edaphic factors.</title>
        <authorList>
            <person name="Rouws L."/>
            <person name="Barauna A."/>
            <person name="Beukes C."/>
            <person name="De Faria S.M."/>
            <person name="Gross E."/>
            <person name="Dos Reis Junior F.B."/>
            <person name="Simon M."/>
            <person name="Maluk M."/>
            <person name="Odee D.W."/>
            <person name="Kenicer G."/>
            <person name="Young J.P.W."/>
            <person name="Reis V.M."/>
            <person name="Zilli J."/>
            <person name="James E.K."/>
        </authorList>
    </citation>
    <scope>NUCLEOTIDE SEQUENCE [LARGE SCALE GENOMIC DNA]</scope>
    <source>
        <strain evidence="2 3">JPY167</strain>
    </source>
</reference>